<dbReference type="InterPro" id="IPR036390">
    <property type="entry name" value="WH_DNA-bd_sf"/>
</dbReference>
<dbReference type="GO" id="GO:0003677">
    <property type="term" value="F:DNA binding"/>
    <property type="evidence" value="ECO:0007669"/>
    <property type="project" value="UniProtKB-KW"/>
</dbReference>
<evidence type="ECO:0000313" key="6">
    <source>
        <dbReference type="EMBL" id="MBB6014536.1"/>
    </source>
</evidence>
<evidence type="ECO:0000313" key="7">
    <source>
        <dbReference type="Proteomes" id="UP000533306"/>
    </source>
</evidence>
<keyword evidence="2" id="KW-0805">Transcription regulation</keyword>
<dbReference type="SUPFAM" id="SSF53850">
    <property type="entry name" value="Periplasmic binding protein-like II"/>
    <property type="match status" value="1"/>
</dbReference>
<dbReference type="PRINTS" id="PR00039">
    <property type="entry name" value="HTHLYSR"/>
</dbReference>
<dbReference type="Proteomes" id="UP000533306">
    <property type="component" value="Unassembled WGS sequence"/>
</dbReference>
<reference evidence="6 7" key="1">
    <citation type="submission" date="2020-08" db="EMBL/GenBank/DDBJ databases">
        <title>Genomic Encyclopedia of Type Strains, Phase IV (KMG-IV): sequencing the most valuable type-strain genomes for metagenomic binning, comparative biology and taxonomic classification.</title>
        <authorList>
            <person name="Goeker M."/>
        </authorList>
    </citation>
    <scope>NUCLEOTIDE SEQUENCE [LARGE SCALE GENOMIC DNA]</scope>
    <source>
        <strain evidence="6 7">DSM 11099</strain>
    </source>
</reference>
<dbReference type="SUPFAM" id="SSF46785">
    <property type="entry name" value="Winged helix' DNA-binding domain"/>
    <property type="match status" value="1"/>
</dbReference>
<dbReference type="AlphaFoldDB" id="A0A7W9VXB0"/>
<dbReference type="PROSITE" id="PS50931">
    <property type="entry name" value="HTH_LYSR"/>
    <property type="match status" value="1"/>
</dbReference>
<organism evidence="6 7">
    <name type="scientific">Aquamicrobium lusatiense</name>
    <dbReference type="NCBI Taxonomy" id="89772"/>
    <lineage>
        <taxon>Bacteria</taxon>
        <taxon>Pseudomonadati</taxon>
        <taxon>Pseudomonadota</taxon>
        <taxon>Alphaproteobacteria</taxon>
        <taxon>Hyphomicrobiales</taxon>
        <taxon>Phyllobacteriaceae</taxon>
        <taxon>Aquamicrobium</taxon>
    </lineage>
</organism>
<evidence type="ECO:0000256" key="4">
    <source>
        <dbReference type="ARBA" id="ARBA00023163"/>
    </source>
</evidence>
<dbReference type="InterPro" id="IPR036388">
    <property type="entry name" value="WH-like_DNA-bd_sf"/>
</dbReference>
<dbReference type="PANTHER" id="PTHR30346">
    <property type="entry name" value="TRANSCRIPTIONAL DUAL REGULATOR HCAR-RELATED"/>
    <property type="match status" value="1"/>
</dbReference>
<evidence type="ECO:0000256" key="1">
    <source>
        <dbReference type="ARBA" id="ARBA00009437"/>
    </source>
</evidence>
<dbReference type="EMBL" id="JACHEU010000006">
    <property type="protein sequence ID" value="MBB6014536.1"/>
    <property type="molecule type" value="Genomic_DNA"/>
</dbReference>
<accession>A0A7W9VXB0</accession>
<dbReference type="RefSeq" id="WP_183832762.1">
    <property type="nucleotide sequence ID" value="NZ_JACHEU010000006.1"/>
</dbReference>
<dbReference type="InterPro" id="IPR005119">
    <property type="entry name" value="LysR_subst-bd"/>
</dbReference>
<dbReference type="PANTHER" id="PTHR30346:SF17">
    <property type="entry name" value="LYSR FAMILY TRANSCRIPTIONAL REGULATOR"/>
    <property type="match status" value="1"/>
</dbReference>
<dbReference type="Gene3D" id="3.40.190.10">
    <property type="entry name" value="Periplasmic binding protein-like II"/>
    <property type="match status" value="2"/>
</dbReference>
<dbReference type="Gene3D" id="1.10.10.10">
    <property type="entry name" value="Winged helix-like DNA-binding domain superfamily/Winged helix DNA-binding domain"/>
    <property type="match status" value="1"/>
</dbReference>
<feature type="domain" description="HTH lysR-type" evidence="5">
    <location>
        <begin position="1"/>
        <end position="58"/>
    </location>
</feature>
<comment type="caution">
    <text evidence="6">The sequence shown here is derived from an EMBL/GenBank/DDBJ whole genome shotgun (WGS) entry which is preliminary data.</text>
</comment>
<dbReference type="CDD" id="cd08446">
    <property type="entry name" value="PBP2_Chlorocatechol"/>
    <property type="match status" value="1"/>
</dbReference>
<keyword evidence="3 6" id="KW-0238">DNA-binding</keyword>
<dbReference type="Pfam" id="PF03466">
    <property type="entry name" value="LysR_substrate"/>
    <property type="match status" value="1"/>
</dbReference>
<dbReference type="GO" id="GO:0003700">
    <property type="term" value="F:DNA-binding transcription factor activity"/>
    <property type="evidence" value="ECO:0007669"/>
    <property type="project" value="InterPro"/>
</dbReference>
<dbReference type="InterPro" id="IPR000847">
    <property type="entry name" value="LysR_HTH_N"/>
</dbReference>
<dbReference type="FunFam" id="1.10.10.10:FF:000001">
    <property type="entry name" value="LysR family transcriptional regulator"/>
    <property type="match status" value="1"/>
</dbReference>
<gene>
    <name evidence="6" type="ORF">HNR59_003931</name>
</gene>
<evidence type="ECO:0000256" key="3">
    <source>
        <dbReference type="ARBA" id="ARBA00023125"/>
    </source>
</evidence>
<sequence>MEFRQLRYFVAVAEEGNIGRAAEKLHISQPPISRQIQALEYELGAPLFNRTPKGVTLTEAGRTFLQDAQRVLAHASLAVDRTRAAHAGEIGQLDVAFFGSPVYLAVPVALRAFQRALPETEISLTRMGKQEQINALRDGRIHIGFARFYPVEPDITVEKVADERLFAAIPQDLALASGSEVTMADVATLPLVLFPSGDRPSFADAVLAAFAEMAITPPVHSTAVDTTAGLALTASGKRCSIVPESVAALRFPTLRFLPIADCPIRAQIACAYSSERKAPILEHFLNCLHSISLDPGKFATQRDTDSVFEIEKKGI</sequence>
<evidence type="ECO:0000259" key="5">
    <source>
        <dbReference type="PROSITE" id="PS50931"/>
    </source>
</evidence>
<comment type="similarity">
    <text evidence="1">Belongs to the LysR transcriptional regulatory family.</text>
</comment>
<evidence type="ECO:0000256" key="2">
    <source>
        <dbReference type="ARBA" id="ARBA00023015"/>
    </source>
</evidence>
<name>A0A7W9VXB0_9HYPH</name>
<protein>
    <submittedName>
        <fullName evidence="6">DNA-binding transcriptional LysR family regulator</fullName>
    </submittedName>
</protein>
<dbReference type="Pfam" id="PF00126">
    <property type="entry name" value="HTH_1"/>
    <property type="match status" value="1"/>
</dbReference>
<proteinExistence type="inferred from homology"/>
<keyword evidence="7" id="KW-1185">Reference proteome</keyword>
<dbReference type="GO" id="GO:0032993">
    <property type="term" value="C:protein-DNA complex"/>
    <property type="evidence" value="ECO:0007669"/>
    <property type="project" value="TreeGrafter"/>
</dbReference>
<keyword evidence="4" id="KW-0804">Transcription</keyword>